<evidence type="ECO:0000313" key="1">
    <source>
        <dbReference type="EMBL" id="KAD1664205.1"/>
    </source>
</evidence>
<proteinExistence type="predicted"/>
<organism evidence="1 2">
    <name type="scientific">Mikania micrantha</name>
    <name type="common">bitter vine</name>
    <dbReference type="NCBI Taxonomy" id="192012"/>
    <lineage>
        <taxon>Eukaryota</taxon>
        <taxon>Viridiplantae</taxon>
        <taxon>Streptophyta</taxon>
        <taxon>Embryophyta</taxon>
        <taxon>Tracheophyta</taxon>
        <taxon>Spermatophyta</taxon>
        <taxon>Magnoliopsida</taxon>
        <taxon>eudicotyledons</taxon>
        <taxon>Gunneridae</taxon>
        <taxon>Pentapetalae</taxon>
        <taxon>asterids</taxon>
        <taxon>campanulids</taxon>
        <taxon>Asterales</taxon>
        <taxon>Asteraceae</taxon>
        <taxon>Asteroideae</taxon>
        <taxon>Heliantheae alliance</taxon>
        <taxon>Eupatorieae</taxon>
        <taxon>Mikania</taxon>
    </lineage>
</organism>
<accession>A0A5N6LHR3</accession>
<keyword evidence="2" id="KW-1185">Reference proteome</keyword>
<dbReference type="EMBL" id="SZYD01000607">
    <property type="protein sequence ID" value="KAD1664205.1"/>
    <property type="molecule type" value="Genomic_DNA"/>
</dbReference>
<protein>
    <submittedName>
        <fullName evidence="1">Uncharacterized protein</fullName>
    </submittedName>
</protein>
<name>A0A5N6LHR3_9ASTR</name>
<comment type="caution">
    <text evidence="1">The sequence shown here is derived from an EMBL/GenBank/DDBJ whole genome shotgun (WGS) entry which is preliminary data.</text>
</comment>
<evidence type="ECO:0000313" key="2">
    <source>
        <dbReference type="Proteomes" id="UP000326396"/>
    </source>
</evidence>
<sequence>MLSKGGKVLYLSIGMFSLSLLRLACLIRESSKAVILRKSLVLQKLLVFGSYKGLSLSVDLLKCLSCTAFSMSELPFGSNAASEEELLPSEGCLSVQSMILR</sequence>
<reference evidence="1 2" key="1">
    <citation type="submission" date="2019-05" db="EMBL/GenBank/DDBJ databases">
        <title>Mikania micrantha, genome provides insights into the molecular mechanism of rapid growth.</title>
        <authorList>
            <person name="Liu B."/>
        </authorList>
    </citation>
    <scope>NUCLEOTIDE SEQUENCE [LARGE SCALE GENOMIC DNA]</scope>
    <source>
        <strain evidence="1">NLD-2019</strain>
        <tissue evidence="1">Leaf</tissue>
    </source>
</reference>
<dbReference type="AlphaFoldDB" id="A0A5N6LHR3"/>
<gene>
    <name evidence="1" type="ORF">E3N88_42486</name>
</gene>
<dbReference type="Proteomes" id="UP000326396">
    <property type="component" value="Unassembled WGS sequence"/>
</dbReference>